<dbReference type="InterPro" id="IPR045180">
    <property type="entry name" value="La_dom_prot"/>
</dbReference>
<dbReference type="SMART" id="SM00360">
    <property type="entry name" value="RRM"/>
    <property type="match status" value="1"/>
</dbReference>
<dbReference type="KEGG" id="crq:GCK72_001217"/>
<dbReference type="GO" id="GO:1990904">
    <property type="term" value="C:ribonucleoprotein complex"/>
    <property type="evidence" value="ECO:0007669"/>
    <property type="project" value="UniProtKB-UniRule"/>
</dbReference>
<dbReference type="InterPro" id="IPR000504">
    <property type="entry name" value="RRM_dom"/>
</dbReference>
<dbReference type="GO" id="GO:0003729">
    <property type="term" value="F:mRNA binding"/>
    <property type="evidence" value="ECO:0007669"/>
    <property type="project" value="TreeGrafter"/>
</dbReference>
<dbReference type="EMBL" id="DS268418">
    <property type="protein sequence ID" value="EFO84840.1"/>
    <property type="molecule type" value="Genomic_DNA"/>
</dbReference>
<dbReference type="SMART" id="SM00715">
    <property type="entry name" value="LA"/>
    <property type="match status" value="1"/>
</dbReference>
<keyword evidence="11" id="KW-1185">Reference proteome</keyword>
<evidence type="ECO:0000259" key="8">
    <source>
        <dbReference type="PROSITE" id="PS50961"/>
    </source>
</evidence>
<evidence type="ECO:0000256" key="1">
    <source>
        <dbReference type="ARBA" id="ARBA00004123"/>
    </source>
</evidence>
<protein>
    <submittedName>
        <fullName evidence="10">Uncharacterized protein</fullName>
    </submittedName>
</protein>
<accession>E3LXN5</accession>
<feature type="domain" description="RRM" evidence="7">
    <location>
        <begin position="110"/>
        <end position="203"/>
    </location>
</feature>
<dbReference type="AlphaFoldDB" id="E3LXN5"/>
<evidence type="ECO:0000256" key="3">
    <source>
        <dbReference type="ARBA" id="ARBA00023242"/>
    </source>
</evidence>
<proteinExistence type="predicted"/>
<dbReference type="PANTHER" id="PTHR22792:SF166">
    <property type="entry name" value="LUPUS LA PROTEIN HOMOLOG"/>
    <property type="match status" value="1"/>
</dbReference>
<organism evidence="11">
    <name type="scientific">Caenorhabditis remanei</name>
    <name type="common">Caenorhabditis vulgaris</name>
    <dbReference type="NCBI Taxonomy" id="31234"/>
    <lineage>
        <taxon>Eukaryota</taxon>
        <taxon>Metazoa</taxon>
        <taxon>Ecdysozoa</taxon>
        <taxon>Nematoda</taxon>
        <taxon>Chromadorea</taxon>
        <taxon>Rhabditida</taxon>
        <taxon>Rhabditina</taxon>
        <taxon>Rhabditomorpha</taxon>
        <taxon>Rhabditoidea</taxon>
        <taxon>Rhabditidae</taxon>
        <taxon>Peloderinae</taxon>
        <taxon>Caenorhabditis</taxon>
    </lineage>
</organism>
<feature type="compositionally biased region" description="Gly residues" evidence="6">
    <location>
        <begin position="331"/>
        <end position="347"/>
    </location>
</feature>
<gene>
    <name evidence="10" type="ORF">CRE_03683</name>
</gene>
<evidence type="ECO:0000256" key="4">
    <source>
        <dbReference type="PROSITE-ProRule" id="PRU00332"/>
    </source>
</evidence>
<dbReference type="InterPro" id="IPR036388">
    <property type="entry name" value="WH-like_DNA-bd_sf"/>
</dbReference>
<dbReference type="GO" id="GO:0045727">
    <property type="term" value="P:positive regulation of translation"/>
    <property type="evidence" value="ECO:0007669"/>
    <property type="project" value="TreeGrafter"/>
</dbReference>
<dbReference type="PRINTS" id="PR00302">
    <property type="entry name" value="LUPUSLA"/>
</dbReference>
<sequence length="401" mass="44261">MGETAAVVQDDADAKIIKQLEYYFGNINLPRDKFLQEKIKEDDGWVPITTMLNFNRLAAISKDTDKIANAIKSSGSEIVTVSEDNQKIRRNAENPVPENSLEYWQKIKHRTVYMKGFNTDTQLDDIIQWANQFGETENVLMRRLKPGDRTFKGSVFITYKTREEAEAAQKADAKFGETELTKMMQDEYWTLKNKETKEARAANKAAKSAKNTAEAVESEKAQNAVHFEKGLILAVDGLSGDSSVDSIKTFFKQFGSVGYVAHENGSKTAEIRFNNDSEGGAQKAWDKAAEAGTDGKVILQEAEIVGRVLEGEEEEKYWTEFNNRKNQKQGGFHGGRGGRNNRGGRGGRGGRGRGGRGGRGGRDDRRAEKRGADGDDNGSDGPKAKRTVFNDDGAPAEAAAE</sequence>
<evidence type="ECO:0000313" key="11">
    <source>
        <dbReference type="Proteomes" id="UP000008281"/>
    </source>
</evidence>
<dbReference type="CDD" id="cd12291">
    <property type="entry name" value="RRM1_La"/>
    <property type="match status" value="1"/>
</dbReference>
<dbReference type="PROSITE" id="PS51939">
    <property type="entry name" value="XRRM"/>
    <property type="match status" value="1"/>
</dbReference>
<feature type="domain" description="XRRM" evidence="9">
    <location>
        <begin position="226"/>
        <end position="353"/>
    </location>
</feature>
<dbReference type="InterPro" id="IPR035979">
    <property type="entry name" value="RBD_domain_sf"/>
</dbReference>
<evidence type="ECO:0000259" key="7">
    <source>
        <dbReference type="PROSITE" id="PS50102"/>
    </source>
</evidence>
<dbReference type="Gene3D" id="3.30.70.330">
    <property type="match status" value="2"/>
</dbReference>
<dbReference type="Proteomes" id="UP000008281">
    <property type="component" value="Unassembled WGS sequence"/>
</dbReference>
<keyword evidence="3" id="KW-0539">Nucleus</keyword>
<keyword evidence="2 4" id="KW-0694">RNA-binding</keyword>
<dbReference type="PROSITE" id="PS50102">
    <property type="entry name" value="RRM"/>
    <property type="match status" value="1"/>
</dbReference>
<dbReference type="CDD" id="cd08028">
    <property type="entry name" value="LARP_3"/>
    <property type="match status" value="1"/>
</dbReference>
<dbReference type="SUPFAM" id="SSF46785">
    <property type="entry name" value="Winged helix' DNA-binding domain"/>
    <property type="match status" value="1"/>
</dbReference>
<dbReference type="InParanoid" id="E3LXN5"/>
<dbReference type="eggNOG" id="KOG4213">
    <property type="taxonomic scope" value="Eukaryota"/>
</dbReference>
<feature type="domain" description="HTH La-type RNA-binding" evidence="8">
    <location>
        <begin position="6"/>
        <end position="98"/>
    </location>
</feature>
<feature type="region of interest" description="Disordered" evidence="6">
    <location>
        <begin position="321"/>
        <end position="401"/>
    </location>
</feature>
<feature type="coiled-coil region" evidence="5">
    <location>
        <begin position="192"/>
        <end position="219"/>
    </location>
</feature>
<dbReference type="SUPFAM" id="SSF54928">
    <property type="entry name" value="RNA-binding domain, RBD"/>
    <property type="match status" value="2"/>
</dbReference>
<dbReference type="PANTHER" id="PTHR22792">
    <property type="entry name" value="LUPUS LA PROTEIN-RELATED"/>
    <property type="match status" value="1"/>
</dbReference>
<dbReference type="FunCoup" id="E3LXN5">
    <property type="interactions" value="3160"/>
</dbReference>
<evidence type="ECO:0000259" key="9">
    <source>
        <dbReference type="PROSITE" id="PS51939"/>
    </source>
</evidence>
<dbReference type="InterPro" id="IPR012677">
    <property type="entry name" value="Nucleotide-bd_a/b_plait_sf"/>
</dbReference>
<dbReference type="Pfam" id="PF05383">
    <property type="entry name" value="La"/>
    <property type="match status" value="1"/>
</dbReference>
<dbReference type="GO" id="GO:0005634">
    <property type="term" value="C:nucleus"/>
    <property type="evidence" value="ECO:0007669"/>
    <property type="project" value="UniProtKB-SubCell"/>
</dbReference>
<dbReference type="PROSITE" id="PS50961">
    <property type="entry name" value="HTH_LA"/>
    <property type="match status" value="1"/>
</dbReference>
<dbReference type="InterPro" id="IPR014886">
    <property type="entry name" value="La_xRRM"/>
</dbReference>
<dbReference type="InterPro" id="IPR006630">
    <property type="entry name" value="La_HTH"/>
</dbReference>
<name>E3LXN5_CAERE</name>
<dbReference type="Pfam" id="PF08777">
    <property type="entry name" value="RRM_3"/>
    <property type="match status" value="1"/>
</dbReference>
<feature type="compositionally biased region" description="Basic and acidic residues" evidence="6">
    <location>
        <begin position="360"/>
        <end position="373"/>
    </location>
</feature>
<dbReference type="OrthoDB" id="439993at2759"/>
<dbReference type="InterPro" id="IPR036390">
    <property type="entry name" value="WH_DNA-bd_sf"/>
</dbReference>
<dbReference type="InterPro" id="IPR002344">
    <property type="entry name" value="Lupus_La"/>
</dbReference>
<evidence type="ECO:0000256" key="2">
    <source>
        <dbReference type="ARBA" id="ARBA00022884"/>
    </source>
</evidence>
<dbReference type="GO" id="GO:0008033">
    <property type="term" value="P:tRNA processing"/>
    <property type="evidence" value="ECO:0007669"/>
    <property type="project" value="TreeGrafter"/>
</dbReference>
<comment type="subcellular location">
    <subcellularLocation>
        <location evidence="1">Nucleus</location>
    </subcellularLocation>
</comment>
<keyword evidence="5" id="KW-0175">Coiled coil</keyword>
<evidence type="ECO:0000313" key="10">
    <source>
        <dbReference type="EMBL" id="EFO84840.1"/>
    </source>
</evidence>
<evidence type="ECO:0000256" key="6">
    <source>
        <dbReference type="SAM" id="MobiDB-lite"/>
    </source>
</evidence>
<dbReference type="STRING" id="31234.E3LXN5"/>
<reference evidence="10" key="1">
    <citation type="submission" date="2007-07" db="EMBL/GenBank/DDBJ databases">
        <title>PCAP assembly of the Caenorhabditis remanei genome.</title>
        <authorList>
            <consortium name="The Caenorhabditis remanei Sequencing Consortium"/>
            <person name="Wilson R.K."/>
        </authorList>
    </citation>
    <scope>NUCLEOTIDE SEQUENCE [LARGE SCALE GENOMIC DNA]</scope>
    <source>
        <strain evidence="10">PB4641</strain>
    </source>
</reference>
<dbReference type="CTD" id="9810975"/>
<dbReference type="GeneID" id="9810975"/>
<dbReference type="GO" id="GO:0005829">
    <property type="term" value="C:cytosol"/>
    <property type="evidence" value="ECO:0007669"/>
    <property type="project" value="TreeGrafter"/>
</dbReference>
<dbReference type="HOGENOM" id="CLU_042341_1_0_1"/>
<dbReference type="Gene3D" id="1.10.10.10">
    <property type="entry name" value="Winged helix-like DNA-binding domain superfamily/Winged helix DNA-binding domain"/>
    <property type="match status" value="1"/>
</dbReference>
<dbReference type="GO" id="GO:0010494">
    <property type="term" value="C:cytoplasmic stress granule"/>
    <property type="evidence" value="ECO:0007669"/>
    <property type="project" value="TreeGrafter"/>
</dbReference>
<evidence type="ECO:0000256" key="5">
    <source>
        <dbReference type="SAM" id="Coils"/>
    </source>
</evidence>
<dbReference type="Pfam" id="PF00076">
    <property type="entry name" value="RRM_1"/>
    <property type="match status" value="1"/>
</dbReference>